<evidence type="ECO:0000313" key="2">
    <source>
        <dbReference type="Proteomes" id="UP000216913"/>
    </source>
</evidence>
<organism evidence="1 2">
    <name type="scientific">Bordetella genomosp. 5</name>
    <dbReference type="NCBI Taxonomy" id="1395608"/>
    <lineage>
        <taxon>Bacteria</taxon>
        <taxon>Pseudomonadati</taxon>
        <taxon>Pseudomonadota</taxon>
        <taxon>Betaproteobacteria</taxon>
        <taxon>Burkholderiales</taxon>
        <taxon>Alcaligenaceae</taxon>
        <taxon>Bordetella</taxon>
    </lineage>
</organism>
<dbReference type="RefSeq" id="WP_094803736.1">
    <property type="nucleotide sequence ID" value="NZ_NEVN01000002.1"/>
</dbReference>
<protein>
    <recommendedName>
        <fullName evidence="3">Ribosomal protein S3AE</fullName>
    </recommendedName>
</protein>
<name>A0A261T895_9BORD</name>
<dbReference type="Proteomes" id="UP000216913">
    <property type="component" value="Unassembled WGS sequence"/>
</dbReference>
<comment type="caution">
    <text evidence="1">The sequence shown here is derived from an EMBL/GenBank/DDBJ whole genome shotgun (WGS) entry which is preliminary data.</text>
</comment>
<gene>
    <name evidence="1" type="ORF">CAL25_21680</name>
</gene>
<accession>A0A261T895</accession>
<evidence type="ECO:0008006" key="3">
    <source>
        <dbReference type="Google" id="ProtNLM"/>
    </source>
</evidence>
<proteinExistence type="predicted"/>
<reference evidence="1 2" key="1">
    <citation type="submission" date="2017-05" db="EMBL/GenBank/DDBJ databases">
        <title>Complete and WGS of Bordetella genogroups.</title>
        <authorList>
            <person name="Spilker T."/>
            <person name="LiPuma J."/>
        </authorList>
    </citation>
    <scope>NUCLEOTIDE SEQUENCE [LARGE SCALE GENOMIC DNA]</scope>
    <source>
        <strain evidence="1 2">AU10456</strain>
    </source>
</reference>
<dbReference type="EMBL" id="NEVP01000012">
    <property type="protein sequence ID" value="OZI45834.1"/>
    <property type="molecule type" value="Genomic_DNA"/>
</dbReference>
<evidence type="ECO:0000313" key="1">
    <source>
        <dbReference type="EMBL" id="OZI45834.1"/>
    </source>
</evidence>
<keyword evidence="2" id="KW-1185">Reference proteome</keyword>
<sequence>MDLPFPIRQECPPGACDCERERLLAEPGADLRILRLTRDEEKRLIQRIEAADSLSELRRLGGKMEALLGLVVRFAPGPNEVRTVRGIVIDVEACPGLCRKTRQTIPAAIRRCLDARPEIVYELLNEHDLLRDA</sequence>
<dbReference type="AlphaFoldDB" id="A0A261T895"/>
<dbReference type="OrthoDB" id="6120755at2"/>